<dbReference type="InterPro" id="IPR053137">
    <property type="entry name" value="NLR-like"/>
</dbReference>
<dbReference type="PANTHER" id="PTHR46082:SF11">
    <property type="entry name" value="AAA+ ATPASE DOMAIN-CONTAINING PROTEIN-RELATED"/>
    <property type="match status" value="1"/>
</dbReference>
<keyword evidence="3" id="KW-1185">Reference proteome</keyword>
<dbReference type="SUPFAM" id="SSF53167">
    <property type="entry name" value="Purine and uridine phosphorylases"/>
    <property type="match status" value="1"/>
</dbReference>
<dbReference type="OrthoDB" id="1577640at2759"/>
<evidence type="ECO:0000259" key="1">
    <source>
        <dbReference type="Pfam" id="PF01048"/>
    </source>
</evidence>
<dbReference type="InterPro" id="IPR000845">
    <property type="entry name" value="Nucleoside_phosphorylase_d"/>
</dbReference>
<feature type="domain" description="Nucleoside phosphorylase" evidence="1">
    <location>
        <begin position="424"/>
        <end position="521"/>
    </location>
</feature>
<gene>
    <name evidence="2" type="ORF">K432DRAFT_313339</name>
</gene>
<dbReference type="GO" id="GO:0003824">
    <property type="term" value="F:catalytic activity"/>
    <property type="evidence" value="ECO:0007669"/>
    <property type="project" value="InterPro"/>
</dbReference>
<dbReference type="PANTHER" id="PTHR46082">
    <property type="entry name" value="ATP/GTP-BINDING PROTEIN-RELATED"/>
    <property type="match status" value="1"/>
</dbReference>
<dbReference type="InterPro" id="IPR035994">
    <property type="entry name" value="Nucleoside_phosphorylase_sf"/>
</dbReference>
<evidence type="ECO:0000313" key="2">
    <source>
        <dbReference type="EMBL" id="OCK73236.1"/>
    </source>
</evidence>
<organism evidence="2 3">
    <name type="scientific">Lepidopterella palustris CBS 459.81</name>
    <dbReference type="NCBI Taxonomy" id="1314670"/>
    <lineage>
        <taxon>Eukaryota</taxon>
        <taxon>Fungi</taxon>
        <taxon>Dikarya</taxon>
        <taxon>Ascomycota</taxon>
        <taxon>Pezizomycotina</taxon>
        <taxon>Dothideomycetes</taxon>
        <taxon>Pleosporomycetidae</taxon>
        <taxon>Mytilinidiales</taxon>
        <taxon>Argynnaceae</taxon>
        <taxon>Lepidopterella</taxon>
    </lineage>
</organism>
<proteinExistence type="predicted"/>
<protein>
    <submittedName>
        <fullName evidence="2">Purine and uridine phosphorylase</fullName>
    </submittedName>
</protein>
<evidence type="ECO:0000313" key="3">
    <source>
        <dbReference type="Proteomes" id="UP000250266"/>
    </source>
</evidence>
<dbReference type="GO" id="GO:0009116">
    <property type="term" value="P:nucleoside metabolic process"/>
    <property type="evidence" value="ECO:0007669"/>
    <property type="project" value="InterPro"/>
</dbReference>
<feature type="non-terminal residue" evidence="2">
    <location>
        <position position="538"/>
    </location>
</feature>
<dbReference type="AlphaFoldDB" id="A0A8E2DWX9"/>
<reference evidence="2 3" key="1">
    <citation type="journal article" date="2016" name="Nat. Commun.">
        <title>Ectomycorrhizal ecology is imprinted in the genome of the dominant symbiotic fungus Cenococcum geophilum.</title>
        <authorList>
            <consortium name="DOE Joint Genome Institute"/>
            <person name="Peter M."/>
            <person name="Kohler A."/>
            <person name="Ohm R.A."/>
            <person name="Kuo A."/>
            <person name="Krutzmann J."/>
            <person name="Morin E."/>
            <person name="Arend M."/>
            <person name="Barry K.W."/>
            <person name="Binder M."/>
            <person name="Choi C."/>
            <person name="Clum A."/>
            <person name="Copeland A."/>
            <person name="Grisel N."/>
            <person name="Haridas S."/>
            <person name="Kipfer T."/>
            <person name="LaButti K."/>
            <person name="Lindquist E."/>
            <person name="Lipzen A."/>
            <person name="Maire R."/>
            <person name="Meier B."/>
            <person name="Mihaltcheva S."/>
            <person name="Molinier V."/>
            <person name="Murat C."/>
            <person name="Poggeler S."/>
            <person name="Quandt C.A."/>
            <person name="Sperisen C."/>
            <person name="Tritt A."/>
            <person name="Tisserant E."/>
            <person name="Crous P.W."/>
            <person name="Henrissat B."/>
            <person name="Nehls U."/>
            <person name="Egli S."/>
            <person name="Spatafora J.W."/>
            <person name="Grigoriev I.V."/>
            <person name="Martin F.M."/>
        </authorList>
    </citation>
    <scope>NUCLEOTIDE SEQUENCE [LARGE SCALE GENOMIC DNA]</scope>
    <source>
        <strain evidence="2 3">CBS 459.81</strain>
    </source>
</reference>
<sequence length="538" mass="60477">HWSRFVVKQTHKNLRPKRSFIRHHAALEELDLEKGHLPNTNEPIHGPRSILHGWEWYEMCLFVHWTPPHSTTILCFDLPKQLQTLVQSALTSNPDMTGCSDPYSVFSVILYNVLCLYDNSVWSIRNHICEWEATRLQEPDYGLLHEIARHAIHVSETLVVASESVKDLQRQQRDFMAKQSLSNGTWSTAHDPFQFPLRILQSLLSRSESNQARLQNEITLVGWWIAPLALELTAAKGMFDGDVQEIIASRYRYFGGKMGKHCVVMAVQPRMGTDAASDLAARMRSAFSNIEYFLVVGIGGGVPGYGAFGAQSQIVMGDVVVSVPAGKYGGVVRCDFGAWTGDGRLEISGHTNGPPDALLAAVNLLRAKHSMRTGTKIPTYLEEMRRKIHGDEQHKFEDQGARKDRLFQDNYPHCDEWQGNDCEHYCDLGRSQLRQNRGIEAIRQIDTPKIHYGTIASSNQLQISAPTRNRYQKELGVICFEMEGAGVIQKHPCLVIRGICDYSDSHKNKTWQAYAAATAAAYAKELLSVIPQSHAGEL</sequence>
<accession>A0A8E2DWX9</accession>
<dbReference type="Gene3D" id="3.40.50.1580">
    <property type="entry name" value="Nucleoside phosphorylase domain"/>
    <property type="match status" value="1"/>
</dbReference>
<dbReference type="EMBL" id="KV745873">
    <property type="protein sequence ID" value="OCK73236.1"/>
    <property type="molecule type" value="Genomic_DNA"/>
</dbReference>
<dbReference type="Proteomes" id="UP000250266">
    <property type="component" value="Unassembled WGS sequence"/>
</dbReference>
<name>A0A8E2DWX9_9PEZI</name>
<dbReference type="Pfam" id="PF01048">
    <property type="entry name" value="PNP_UDP_1"/>
    <property type="match status" value="1"/>
</dbReference>